<dbReference type="CDD" id="cd21789">
    <property type="entry name" value="Rad21_Rec8_M_SpRec8p-like"/>
    <property type="match status" value="1"/>
</dbReference>
<feature type="region of interest" description="Disordered" evidence="3">
    <location>
        <begin position="484"/>
        <end position="527"/>
    </location>
</feature>
<dbReference type="Proteomes" id="UP001295740">
    <property type="component" value="Unassembled WGS sequence"/>
</dbReference>
<protein>
    <submittedName>
        <fullName evidence="6">Uu.00g113700.m01.CDS01</fullName>
    </submittedName>
</protein>
<feature type="domain" description="Rad21/Rec8-like protein C-terminal eukaryotic" evidence="4">
    <location>
        <begin position="632"/>
        <end position="675"/>
    </location>
</feature>
<evidence type="ECO:0000256" key="3">
    <source>
        <dbReference type="SAM" id="MobiDB-lite"/>
    </source>
</evidence>
<reference evidence="6" key="1">
    <citation type="submission" date="2023-10" db="EMBL/GenBank/DDBJ databases">
        <authorList>
            <person name="Hackl T."/>
        </authorList>
    </citation>
    <scope>NUCLEOTIDE SEQUENCE</scope>
</reference>
<organism evidence="6 7">
    <name type="scientific">Anthostomella pinea</name>
    <dbReference type="NCBI Taxonomy" id="933095"/>
    <lineage>
        <taxon>Eukaryota</taxon>
        <taxon>Fungi</taxon>
        <taxon>Dikarya</taxon>
        <taxon>Ascomycota</taxon>
        <taxon>Pezizomycotina</taxon>
        <taxon>Sordariomycetes</taxon>
        <taxon>Xylariomycetidae</taxon>
        <taxon>Xylariales</taxon>
        <taxon>Xylariaceae</taxon>
        <taxon>Anthostomella</taxon>
    </lineage>
</organism>
<feature type="region of interest" description="Disordered" evidence="3">
    <location>
        <begin position="302"/>
        <end position="324"/>
    </location>
</feature>
<evidence type="ECO:0000256" key="2">
    <source>
        <dbReference type="ARBA" id="ARBA00023242"/>
    </source>
</evidence>
<name>A0AAI8YGK9_9PEZI</name>
<dbReference type="Pfam" id="PF04824">
    <property type="entry name" value="Rad21_Rec8"/>
    <property type="match status" value="1"/>
</dbReference>
<dbReference type="Pfam" id="PF04825">
    <property type="entry name" value="Rad21_Rec8_N"/>
    <property type="match status" value="1"/>
</dbReference>
<dbReference type="GO" id="GO:0007064">
    <property type="term" value="P:mitotic sister chromatid cohesion"/>
    <property type="evidence" value="ECO:0007669"/>
    <property type="project" value="TreeGrafter"/>
</dbReference>
<dbReference type="PANTHER" id="PTHR12585">
    <property type="entry name" value="SCC1 / RAD21 FAMILY MEMBER"/>
    <property type="match status" value="1"/>
</dbReference>
<gene>
    <name evidence="6" type="ORF">KHLLAP_LOCUS4444</name>
</gene>
<dbReference type="AlphaFoldDB" id="A0AAI8YGK9"/>
<keyword evidence="2" id="KW-0539">Nucleus</keyword>
<dbReference type="GO" id="GO:0005634">
    <property type="term" value="C:nucleus"/>
    <property type="evidence" value="ECO:0007669"/>
    <property type="project" value="UniProtKB-SubCell"/>
</dbReference>
<evidence type="ECO:0000313" key="6">
    <source>
        <dbReference type="EMBL" id="CAJ2503976.1"/>
    </source>
</evidence>
<comment type="caution">
    <text evidence="6">The sequence shown here is derived from an EMBL/GenBank/DDBJ whole genome shotgun (WGS) entry which is preliminary data.</text>
</comment>
<dbReference type="PANTHER" id="PTHR12585:SF70">
    <property type="entry name" value="RAD21_REC8 N TERMINAL DOMAIN PROTEIN (AFU_ORTHOLOGUE AFUA_6G02900)"/>
    <property type="match status" value="1"/>
</dbReference>
<accession>A0AAI8YGK9</accession>
<feature type="region of interest" description="Disordered" evidence="3">
    <location>
        <begin position="173"/>
        <end position="200"/>
    </location>
</feature>
<evidence type="ECO:0000259" key="5">
    <source>
        <dbReference type="Pfam" id="PF04825"/>
    </source>
</evidence>
<dbReference type="InterPro" id="IPR006909">
    <property type="entry name" value="Rad21/Rec8_C_eu"/>
</dbReference>
<dbReference type="EMBL" id="CAUWAG010000006">
    <property type="protein sequence ID" value="CAJ2503976.1"/>
    <property type="molecule type" value="Genomic_DNA"/>
</dbReference>
<feature type="domain" description="Rad21/Rec8-like protein N-terminal" evidence="5">
    <location>
        <begin position="1"/>
        <end position="111"/>
    </location>
</feature>
<proteinExistence type="predicted"/>
<comment type="subcellular location">
    <subcellularLocation>
        <location evidence="1">Nucleus</location>
    </subcellularLocation>
</comment>
<evidence type="ECO:0000256" key="1">
    <source>
        <dbReference type="ARBA" id="ARBA00004123"/>
    </source>
</evidence>
<evidence type="ECO:0000313" key="7">
    <source>
        <dbReference type="Proteomes" id="UP001295740"/>
    </source>
</evidence>
<keyword evidence="7" id="KW-1185">Reference proteome</keyword>
<dbReference type="GO" id="GO:0030892">
    <property type="term" value="C:mitotic cohesin complex"/>
    <property type="evidence" value="ECO:0007669"/>
    <property type="project" value="TreeGrafter"/>
</dbReference>
<feature type="region of interest" description="Disordered" evidence="3">
    <location>
        <begin position="413"/>
        <end position="440"/>
    </location>
</feature>
<dbReference type="GO" id="GO:0003682">
    <property type="term" value="F:chromatin binding"/>
    <property type="evidence" value="ECO:0007669"/>
    <property type="project" value="TreeGrafter"/>
</dbReference>
<dbReference type="InterPro" id="IPR006910">
    <property type="entry name" value="Rad21_Rec8_N"/>
</dbReference>
<sequence>MFYSHEILTSHQYGVATIWLVATVGNRGGTKKVTRKAIQEVDVQKACGKILEPGAPIALRLQGNLLYGVSRVYNQQCSYMLTDAEKIRHHMNMFFKQFGGNHIDPEAGQARPENLLIGNDPDFIPDMQLPRFDLDALVASQGTQKTSSQMSPLQDSFLPGSTSPGRAFDFQLDLGHSDSSGPRGSPFGLQGLSSAQKPDDEPMLFTQEDEYDAAGGDWGLMIDEHGNVIEADDPVVVQDEPELPPLPHMEGEEHPQANVQHHEEQPILDEQGQPILDEQGDIIMMEEEPLPEVEAFPEAREPLEEDAPQVPPAQARRKRKARTIQADQATEIPRDVLRGWQDNYIDNCAIKPLRSVAPAHVKKTAMLLTFGRGIGNIGQRIGQDIGIPGASHPLFAMYSGDSLFTAITGMDIPEKPRGRRRSASEAIGDDEEQEERRVRPRLGVDEIEQQALNAADEHIIDNDPFAAENAMEVGREEERAMSEQHSSVMPMPWNRGSSLAPGSSIRKPGSAQKGRDISSPLGNRGSAQDIVRYSDDAPMGFGGEDDFALGGFGSQDSSFDGMAVPEVNELQTKAGEDNVAEQNERLRATLDNEGHNFLGFIEDAVRDNGERRQDDDFDINRKWVAFDDLFVPCDTPRAMAAQAFYHTLCLTTKAKLYVEQYDGERHDEPFGPIFIGSKISGGA</sequence>
<dbReference type="InterPro" id="IPR039781">
    <property type="entry name" value="Rad21/Rec8-like"/>
</dbReference>
<evidence type="ECO:0000259" key="4">
    <source>
        <dbReference type="Pfam" id="PF04824"/>
    </source>
</evidence>